<evidence type="ECO:0000313" key="2">
    <source>
        <dbReference type="EMBL" id="SHI82770.1"/>
    </source>
</evidence>
<dbReference type="AlphaFoldDB" id="A0A1M6EBU4"/>
<dbReference type="OrthoDB" id="8563833at2"/>
<keyword evidence="3" id="KW-1185">Reference proteome</keyword>
<sequence length="864" mass="99773">MKNQSSLNDVFRFVELKPSNILKAYPLIETDKIASARLKSKSEKISIAKKFLGGLKDLNSGLNYGREMKSELDTGIEYEETTVEQLYSAFMSSAGTDVGLDDYVSDLELLSELIYFSHYDDFRNLSMDNLNLYLAYQILLKAKENDKLRAKKLSKVLGLESTDTPFIKNVGVADLLVVKQHLLRYEETEIAHIENVMIGETRSREHRHLDRFEETLLYENEKSVQTEKESETAERFEMNRETANTIQEDQKFSADLSISGKWGPVVNFSNNLAFSSQVSETNEVNTSSEYAKDIMDRSLEKVNERVRTERVTKIIKENETKDLHSFTNVAVEGSPPIEPKQISGIYQFVDKIYKAQVFNYGQRQMFDLMIPEPASYLHHLNVNDSEISNHGLVAPPKFNISPFDIDYEEREDRQGVNPATRNPITFRGRSNNYYAQFVKKYGATGVKPPPSEKIVTFSVERPEAEASESGSSVREFVNEHEGGIDEAGWYFYPPSVFEIDIPKKYNPTEIDMNISALSDNTDIEELEFFLNFGSEKDEKYTLKDHHFALKIGGDRGSRHLYSYTGNINLEEDNRSLLKRSLEDNNKFKMSYFSQDSGNHTITFHITCKPSDELIKEWQLETYDFIQTAYQDRLMEYESKLAQFNADRKAQDNFEKNNYGVPPSKQKQVMLTELKKHAISIFTNNFEKGPNFMAESPVTSGTKEKPPKIDRQKAKIHGDHIRFFENAFEWSQMQYALYPYFWSDYDKWEDKFKTDDTNYEYQQFLQASVARLVLPVRLKFEEAVAHYLETGEPWNGKGTPEINDPLYVSIITEIKEKSGVTDKEPIPEGEPWEVRLPTSLIKLKQDDSLPEWEESPEGSWDWNPV</sequence>
<organism evidence="2 3">
    <name type="scientific">Pseudozobellia thermophila</name>
    <dbReference type="NCBI Taxonomy" id="192903"/>
    <lineage>
        <taxon>Bacteria</taxon>
        <taxon>Pseudomonadati</taxon>
        <taxon>Bacteroidota</taxon>
        <taxon>Flavobacteriia</taxon>
        <taxon>Flavobacteriales</taxon>
        <taxon>Flavobacteriaceae</taxon>
        <taxon>Pseudozobellia</taxon>
    </lineage>
</organism>
<name>A0A1M6EBU4_9FLAO</name>
<accession>A0A1M6EBU4</accession>
<proteinExistence type="predicted"/>
<reference evidence="3" key="1">
    <citation type="submission" date="2016-11" db="EMBL/GenBank/DDBJ databases">
        <authorList>
            <person name="Varghese N."/>
            <person name="Submissions S."/>
        </authorList>
    </citation>
    <scope>NUCLEOTIDE SEQUENCE [LARGE SCALE GENOMIC DNA]</scope>
    <source>
        <strain evidence="3">DSM 19858</strain>
    </source>
</reference>
<dbReference type="STRING" id="192903.SAMN04488513_1023"/>
<evidence type="ECO:0000313" key="3">
    <source>
        <dbReference type="Proteomes" id="UP000184543"/>
    </source>
</evidence>
<gene>
    <name evidence="2" type="ORF">SAMN04488513_1023</name>
</gene>
<evidence type="ECO:0000256" key="1">
    <source>
        <dbReference type="SAM" id="MobiDB-lite"/>
    </source>
</evidence>
<dbReference type="Proteomes" id="UP000184543">
    <property type="component" value="Unassembled WGS sequence"/>
</dbReference>
<dbReference type="RefSeq" id="WP_072989902.1">
    <property type="nucleotide sequence ID" value="NZ_FQYU01000002.1"/>
</dbReference>
<dbReference type="EMBL" id="FQYU01000002">
    <property type="protein sequence ID" value="SHI82770.1"/>
    <property type="molecule type" value="Genomic_DNA"/>
</dbReference>
<protein>
    <submittedName>
        <fullName evidence="2">Uncharacterized protein</fullName>
    </submittedName>
</protein>
<feature type="region of interest" description="Disordered" evidence="1">
    <location>
        <begin position="845"/>
        <end position="864"/>
    </location>
</feature>